<dbReference type="Proteomes" id="UP000005824">
    <property type="component" value="Unassembled WGS sequence"/>
</dbReference>
<feature type="signal peptide" evidence="2">
    <location>
        <begin position="1"/>
        <end position="19"/>
    </location>
</feature>
<gene>
    <name evidence="3" type="ORF">CfE428DRAFT_1812</name>
</gene>
<keyword evidence="2" id="KW-0732">Signal</keyword>
<evidence type="ECO:0000313" key="4">
    <source>
        <dbReference type="Proteomes" id="UP000005824"/>
    </source>
</evidence>
<evidence type="ECO:0000313" key="3">
    <source>
        <dbReference type="EMBL" id="EDY20615.1"/>
    </source>
</evidence>
<dbReference type="EMBL" id="ABVL01000004">
    <property type="protein sequence ID" value="EDY20615.1"/>
    <property type="molecule type" value="Genomic_DNA"/>
</dbReference>
<feature type="chain" id="PRO_5002802500" description="DUF4412 domain-containing protein" evidence="2">
    <location>
        <begin position="20"/>
        <end position="268"/>
    </location>
</feature>
<dbReference type="RefSeq" id="WP_006979138.1">
    <property type="nucleotide sequence ID" value="NZ_ABVL01000004.1"/>
</dbReference>
<dbReference type="AlphaFoldDB" id="B4CYS4"/>
<sequence length="268" mass="29057" precursor="true">MKTFPAFCLALVVTVTLHAQQAAPAPSLPALPPGPLLKRAPDYSTWTVTCQGHPIEGREPVKAATTGEEKPKDKEGKEPVIMASTVVKAGSTILELSTDTGGKRTEIWHVGGLMVMKRSDDAEPSVWPDSVQADIYSVNFAVADFAGLDWISPTTYTGMAKYQGRDCIQFKGDVSPLNPKAREEEAIAIGQAIAFGQPAPQEVKVAAVAYIDLETRLPLFVTFGKEKRIYQYGTPPTAELTLPAELASAVKEREKQMKRLSTRPAKAY</sequence>
<evidence type="ECO:0000256" key="1">
    <source>
        <dbReference type="SAM" id="MobiDB-lite"/>
    </source>
</evidence>
<evidence type="ECO:0008006" key="5">
    <source>
        <dbReference type="Google" id="ProtNLM"/>
    </source>
</evidence>
<dbReference type="eggNOG" id="ENOG502ZINN">
    <property type="taxonomic scope" value="Bacteria"/>
</dbReference>
<keyword evidence="4" id="KW-1185">Reference proteome</keyword>
<accession>B4CYS4</accession>
<dbReference type="STRING" id="497964.CfE428DRAFT_1812"/>
<dbReference type="InParanoid" id="B4CYS4"/>
<feature type="compositionally biased region" description="Basic and acidic residues" evidence="1">
    <location>
        <begin position="55"/>
        <end position="76"/>
    </location>
</feature>
<protein>
    <recommendedName>
        <fullName evidence="5">DUF4412 domain-containing protein</fullName>
    </recommendedName>
</protein>
<proteinExistence type="predicted"/>
<comment type="caution">
    <text evidence="3">The sequence shown here is derived from an EMBL/GenBank/DDBJ whole genome shotgun (WGS) entry which is preliminary data.</text>
</comment>
<feature type="region of interest" description="Disordered" evidence="1">
    <location>
        <begin position="54"/>
        <end position="76"/>
    </location>
</feature>
<reference evidence="3 4" key="1">
    <citation type="journal article" date="2011" name="J. Bacteriol.">
        <title>Genome sequence of Chthoniobacter flavus Ellin428, an aerobic heterotrophic soil bacterium.</title>
        <authorList>
            <person name="Kant R."/>
            <person name="van Passel M.W."/>
            <person name="Palva A."/>
            <person name="Lucas S."/>
            <person name="Lapidus A."/>
            <person name="Glavina Del Rio T."/>
            <person name="Dalin E."/>
            <person name="Tice H."/>
            <person name="Bruce D."/>
            <person name="Goodwin L."/>
            <person name="Pitluck S."/>
            <person name="Larimer F.W."/>
            <person name="Land M.L."/>
            <person name="Hauser L."/>
            <person name="Sangwan P."/>
            <person name="de Vos W.M."/>
            <person name="Janssen P.H."/>
            <person name="Smidt H."/>
        </authorList>
    </citation>
    <scope>NUCLEOTIDE SEQUENCE [LARGE SCALE GENOMIC DNA]</scope>
    <source>
        <strain evidence="3 4">Ellin428</strain>
    </source>
</reference>
<organism evidence="3 4">
    <name type="scientific">Chthoniobacter flavus Ellin428</name>
    <dbReference type="NCBI Taxonomy" id="497964"/>
    <lineage>
        <taxon>Bacteria</taxon>
        <taxon>Pseudomonadati</taxon>
        <taxon>Verrucomicrobiota</taxon>
        <taxon>Spartobacteria</taxon>
        <taxon>Chthoniobacterales</taxon>
        <taxon>Chthoniobacteraceae</taxon>
        <taxon>Chthoniobacter</taxon>
    </lineage>
</organism>
<name>B4CYS4_9BACT</name>
<evidence type="ECO:0000256" key="2">
    <source>
        <dbReference type="SAM" id="SignalP"/>
    </source>
</evidence>